<accession>A0A6P5FTB0</accession>
<name>A0A6P5FTB0_ANACO</name>
<evidence type="ECO:0000313" key="2">
    <source>
        <dbReference type="Proteomes" id="UP000515123"/>
    </source>
</evidence>
<gene>
    <name evidence="3" type="primary">LOC109717950</name>
</gene>
<proteinExistence type="inferred from homology"/>
<dbReference type="InterPro" id="IPR027246">
    <property type="entry name" value="Porin_Euk/Tom40"/>
</dbReference>
<dbReference type="AlphaFoldDB" id="A0A6P5FTB0"/>
<evidence type="ECO:0000256" key="1">
    <source>
        <dbReference type="ARBA" id="ARBA00009624"/>
    </source>
</evidence>
<dbReference type="Gene3D" id="2.40.160.10">
    <property type="entry name" value="Porin"/>
    <property type="match status" value="1"/>
</dbReference>
<dbReference type="Proteomes" id="UP000515123">
    <property type="component" value="Linkage group 12"/>
</dbReference>
<dbReference type="GO" id="GO:0005741">
    <property type="term" value="C:mitochondrial outer membrane"/>
    <property type="evidence" value="ECO:0007669"/>
    <property type="project" value="InterPro"/>
</dbReference>
<dbReference type="RefSeq" id="XP_020099501.1">
    <property type="nucleotide sequence ID" value="XM_020243912.1"/>
</dbReference>
<dbReference type="InterPro" id="IPR023614">
    <property type="entry name" value="Porin_dom_sf"/>
</dbReference>
<dbReference type="GeneID" id="109717950"/>
<dbReference type="Pfam" id="PF01459">
    <property type="entry name" value="Porin_3"/>
    <property type="match status" value="1"/>
</dbReference>
<reference evidence="2" key="1">
    <citation type="journal article" date="2015" name="Nat. Genet.">
        <title>The pineapple genome and the evolution of CAM photosynthesis.</title>
        <authorList>
            <person name="Ming R."/>
            <person name="VanBuren R."/>
            <person name="Wai C.M."/>
            <person name="Tang H."/>
            <person name="Schatz M.C."/>
            <person name="Bowers J.E."/>
            <person name="Lyons E."/>
            <person name="Wang M.L."/>
            <person name="Chen J."/>
            <person name="Biggers E."/>
            <person name="Zhang J."/>
            <person name="Huang L."/>
            <person name="Zhang L."/>
            <person name="Miao W."/>
            <person name="Zhang J."/>
            <person name="Ye Z."/>
            <person name="Miao C."/>
            <person name="Lin Z."/>
            <person name="Wang H."/>
            <person name="Zhou H."/>
            <person name="Yim W.C."/>
            <person name="Priest H.D."/>
            <person name="Zheng C."/>
            <person name="Woodhouse M."/>
            <person name="Edger P.P."/>
            <person name="Guyot R."/>
            <person name="Guo H.B."/>
            <person name="Guo H."/>
            <person name="Zheng G."/>
            <person name="Singh R."/>
            <person name="Sharma A."/>
            <person name="Min X."/>
            <person name="Zheng Y."/>
            <person name="Lee H."/>
            <person name="Gurtowski J."/>
            <person name="Sedlazeck F.J."/>
            <person name="Harkess A."/>
            <person name="McKain M.R."/>
            <person name="Liao Z."/>
            <person name="Fang J."/>
            <person name="Liu J."/>
            <person name="Zhang X."/>
            <person name="Zhang Q."/>
            <person name="Hu W."/>
            <person name="Qin Y."/>
            <person name="Wang K."/>
            <person name="Chen L.Y."/>
            <person name="Shirley N."/>
            <person name="Lin Y.R."/>
            <person name="Liu L.Y."/>
            <person name="Hernandez A.G."/>
            <person name="Wright C.L."/>
            <person name="Bulone V."/>
            <person name="Tuskan G.A."/>
            <person name="Heath K."/>
            <person name="Zee F."/>
            <person name="Moore P.H."/>
            <person name="Sunkar R."/>
            <person name="Leebens-Mack J.H."/>
            <person name="Mockler T."/>
            <person name="Bennetzen J.L."/>
            <person name="Freeling M."/>
            <person name="Sankoff D."/>
            <person name="Paterson A.H."/>
            <person name="Zhu X."/>
            <person name="Yang X."/>
            <person name="Smith J.A."/>
            <person name="Cushman J.C."/>
            <person name="Paull R.E."/>
            <person name="Yu Q."/>
        </authorList>
    </citation>
    <scope>NUCLEOTIDE SEQUENCE [LARGE SCALE GENOMIC DNA]</scope>
    <source>
        <strain evidence="2">cv. F153</strain>
    </source>
</reference>
<dbReference type="PANTHER" id="PTHR11743">
    <property type="entry name" value="VOLTAGE-DEPENDENT ANION-SELECTIVE CHANNEL"/>
    <property type="match status" value="1"/>
</dbReference>
<dbReference type="CDD" id="cd07306">
    <property type="entry name" value="Porin3_VDAC"/>
    <property type="match status" value="1"/>
</dbReference>
<comment type="similarity">
    <text evidence="1">Belongs to the eukaryotic mitochondrial porin (TC 1.B.8.1) family.</text>
</comment>
<sequence>MEELIDPPRPPRQGLLRRRSFCRNRLLWRRRRGRFGEAVEEEFGGGRVLARGGADVLGADAAPLPAECGVAGARGEGGEEEVGAEGDEERRLRAHLRDLPIHPHDPLHLPHRKRRPRPSAIDLLYDGFFWDQKLKHCTYFGFHTTENGAAKYDFSLCSKSKPQLSLDEMASGELKTTLCFEWPQWSSSKVEFRYLHDYAGIDASIGLGNPMVGLAAAVGTDACIVGADMGFDMSTGKITRYNARLGIVNDDLIQSVALSDKGDNLSGSCYFLVNPKSHVAVGGELSYRFSTNQSTVTYGAQLALDPCTMLKVRVNNQGKIGALIRYNWHPKSYIAISGEIDRNSVLQGSKIGLHLVL</sequence>
<dbReference type="GO" id="GO:0008308">
    <property type="term" value="F:voltage-gated monoatomic anion channel activity"/>
    <property type="evidence" value="ECO:0007669"/>
    <property type="project" value="InterPro"/>
</dbReference>
<dbReference type="OrthoDB" id="7827681at2759"/>
<keyword evidence="2" id="KW-1185">Reference proteome</keyword>
<organism evidence="2 3">
    <name type="scientific">Ananas comosus</name>
    <name type="common">Pineapple</name>
    <name type="synonym">Ananas ananas</name>
    <dbReference type="NCBI Taxonomy" id="4615"/>
    <lineage>
        <taxon>Eukaryota</taxon>
        <taxon>Viridiplantae</taxon>
        <taxon>Streptophyta</taxon>
        <taxon>Embryophyta</taxon>
        <taxon>Tracheophyta</taxon>
        <taxon>Spermatophyta</taxon>
        <taxon>Magnoliopsida</taxon>
        <taxon>Liliopsida</taxon>
        <taxon>Poales</taxon>
        <taxon>Bromeliaceae</taxon>
        <taxon>Bromelioideae</taxon>
        <taxon>Ananas</taxon>
    </lineage>
</organism>
<protein>
    <submittedName>
        <fullName evidence="3">Outer plastidial membrane protein porin-like isoform X1</fullName>
    </submittedName>
</protein>
<reference evidence="3" key="2">
    <citation type="submission" date="2025-08" db="UniProtKB">
        <authorList>
            <consortium name="RefSeq"/>
        </authorList>
    </citation>
    <scope>IDENTIFICATION</scope>
    <source>
        <tissue evidence="3">Leaf</tissue>
    </source>
</reference>
<dbReference type="InterPro" id="IPR001925">
    <property type="entry name" value="Porin_Euk"/>
</dbReference>
<dbReference type="PANTHER" id="PTHR11743:SF70">
    <property type="entry name" value="GH26960P-RELATED"/>
    <property type="match status" value="1"/>
</dbReference>
<evidence type="ECO:0000313" key="3">
    <source>
        <dbReference type="RefSeq" id="XP_020099501.1"/>
    </source>
</evidence>